<protein>
    <submittedName>
        <fullName evidence="1">Flagellar operon protein</fullName>
    </submittedName>
</protein>
<dbReference type="NCBIfam" id="TIGR02530">
    <property type="entry name" value="flg_new"/>
    <property type="match status" value="1"/>
</dbReference>
<dbReference type="Pfam" id="PF12611">
    <property type="entry name" value="Flagellar_put"/>
    <property type="match status" value="1"/>
</dbReference>
<dbReference type="InterPro" id="IPR013367">
    <property type="entry name" value="Flagellar_put"/>
</dbReference>
<name>A0A381J902_9CLOT</name>
<dbReference type="AlphaFoldDB" id="A0A381J902"/>
<sequence length="130" mass="14872">MSYRIINGRPYVVDNLHIPSCKETYTKDNSKEVTKGKSFNEVLKSKLEKDIKVSNHASERIKDLNIDYIDMEAIKEGMNKAEKKGSKNSLIFYKDVAFIASIQNRTIITVIDKDRAKENVFTNIDSVVIL</sequence>
<dbReference type="RefSeq" id="WP_115641435.1">
    <property type="nucleotide sequence ID" value="NZ_UFWZ01000001.1"/>
</dbReference>
<dbReference type="EMBL" id="UFWZ01000001">
    <property type="protein sequence ID" value="SUY47479.1"/>
    <property type="molecule type" value="Genomic_DNA"/>
</dbReference>
<accession>A0A381J902</accession>
<keyword evidence="1" id="KW-0966">Cell projection</keyword>
<keyword evidence="2" id="KW-1185">Reference proteome</keyword>
<evidence type="ECO:0000313" key="1">
    <source>
        <dbReference type="EMBL" id="SUY47479.1"/>
    </source>
</evidence>
<dbReference type="OrthoDB" id="165650at2"/>
<dbReference type="Proteomes" id="UP000254664">
    <property type="component" value="Unassembled WGS sequence"/>
</dbReference>
<keyword evidence="1" id="KW-0282">Flagellum</keyword>
<proteinExistence type="predicted"/>
<evidence type="ECO:0000313" key="2">
    <source>
        <dbReference type="Proteomes" id="UP000254664"/>
    </source>
</evidence>
<gene>
    <name evidence="1" type="ORF">NCTC9836_01812</name>
</gene>
<reference evidence="1 2" key="1">
    <citation type="submission" date="2018-06" db="EMBL/GenBank/DDBJ databases">
        <authorList>
            <consortium name="Pathogen Informatics"/>
            <person name="Doyle S."/>
        </authorList>
    </citation>
    <scope>NUCLEOTIDE SEQUENCE [LARGE SCALE GENOMIC DNA]</scope>
    <source>
        <strain evidence="1 2">NCTC9836</strain>
    </source>
</reference>
<organism evidence="1 2">
    <name type="scientific">Clostridium putrefaciens</name>
    <dbReference type="NCBI Taxonomy" id="99675"/>
    <lineage>
        <taxon>Bacteria</taxon>
        <taxon>Bacillati</taxon>
        <taxon>Bacillota</taxon>
        <taxon>Clostridia</taxon>
        <taxon>Eubacteriales</taxon>
        <taxon>Clostridiaceae</taxon>
        <taxon>Clostridium</taxon>
    </lineage>
</organism>
<keyword evidence="1" id="KW-0969">Cilium</keyword>